<dbReference type="Proteomes" id="UP000583699">
    <property type="component" value="Unassembled WGS sequence"/>
</dbReference>
<reference evidence="3 4" key="1">
    <citation type="submission" date="2020-08" db="EMBL/GenBank/DDBJ databases">
        <title>Genomic Encyclopedia of Type Strains, Phase IV (KMG-IV): sequencing the most valuable type-strain genomes for metagenomic binning, comparative biology and taxonomic classification.</title>
        <authorList>
            <person name="Goeker M."/>
        </authorList>
    </citation>
    <scope>NUCLEOTIDE SEQUENCE [LARGE SCALE GENOMIC DNA]</scope>
    <source>
        <strain evidence="3 4">DSM 19169</strain>
    </source>
</reference>
<evidence type="ECO:0000256" key="1">
    <source>
        <dbReference type="SAM" id="MobiDB-lite"/>
    </source>
</evidence>
<evidence type="ECO:0000313" key="3">
    <source>
        <dbReference type="EMBL" id="MBB5356688.1"/>
    </source>
</evidence>
<evidence type="ECO:0000313" key="4">
    <source>
        <dbReference type="Proteomes" id="UP000583699"/>
    </source>
</evidence>
<gene>
    <name evidence="3" type="ORF">HNR43_002700</name>
</gene>
<dbReference type="RefSeq" id="WP_183244540.1">
    <property type="nucleotide sequence ID" value="NZ_JACHEQ010000019.1"/>
</dbReference>
<sequence length="232" mass="27183">MSFFKKLLGITDMTEEEKAALQKKQQEKERKIAEKERRANEKKQKELALQEKYIGTGFGKSFSFAIYKPTIQYFEDFVLRHDENVLHSIPAEYDKTKKREIKGLLIATDQRLVFVSSGVGYGQFFEEFDYKKINGIAHANDGLLEKEIYIDMGRSRKKFDDITPDERFKNFVSIVMDQIHTARNTSRTITKKTSSTHSTEKYELLEKISKLKEQGILTEEEFQREKEKILNS</sequence>
<feature type="domain" description="YokE-like PH" evidence="2">
    <location>
        <begin position="79"/>
        <end position="173"/>
    </location>
</feature>
<dbReference type="Pfam" id="PF14470">
    <property type="entry name" value="bPH_3"/>
    <property type="match status" value="1"/>
</dbReference>
<accession>A0A7W8JJ72</accession>
<name>A0A7W8JJ72_9BACL</name>
<keyword evidence="4" id="KW-1185">Reference proteome</keyword>
<feature type="region of interest" description="Disordered" evidence="1">
    <location>
        <begin position="19"/>
        <end position="41"/>
    </location>
</feature>
<evidence type="ECO:0000259" key="2">
    <source>
        <dbReference type="Pfam" id="PF14470"/>
    </source>
</evidence>
<dbReference type="AlphaFoldDB" id="A0A7W8JJ72"/>
<comment type="caution">
    <text evidence="3">The sequence shown here is derived from an EMBL/GenBank/DDBJ whole genome shotgun (WGS) entry which is preliminary data.</text>
</comment>
<protein>
    <recommendedName>
        <fullName evidence="2">YokE-like PH domain-containing protein</fullName>
    </recommendedName>
</protein>
<dbReference type="InterPro" id="IPR039519">
    <property type="entry name" value="YokE-like_PH"/>
</dbReference>
<proteinExistence type="predicted"/>
<organism evidence="3 4">
    <name type="scientific">Anoxybacillus mongoliensis</name>
    <dbReference type="NCBI Taxonomy" id="452565"/>
    <lineage>
        <taxon>Bacteria</taxon>
        <taxon>Bacillati</taxon>
        <taxon>Bacillota</taxon>
        <taxon>Bacilli</taxon>
        <taxon>Bacillales</taxon>
        <taxon>Anoxybacillaceae</taxon>
        <taxon>Anoxybacillus</taxon>
    </lineage>
</organism>
<dbReference type="EMBL" id="JACHEQ010000019">
    <property type="protein sequence ID" value="MBB5356688.1"/>
    <property type="molecule type" value="Genomic_DNA"/>
</dbReference>